<evidence type="ECO:0000256" key="17">
    <source>
        <dbReference type="ARBA" id="ARBA00023170"/>
    </source>
</evidence>
<evidence type="ECO:0000256" key="5">
    <source>
        <dbReference type="ARBA" id="ARBA00012513"/>
    </source>
</evidence>
<reference evidence="24" key="2">
    <citation type="journal article" date="2023" name="Plants (Basel)">
        <title>Annotation of the Turnera subulata (Passifloraceae) Draft Genome Reveals the S-Locus Evolved after the Divergence of Turneroideae from Passifloroideae in a Stepwise Manner.</title>
        <authorList>
            <person name="Henning P.M."/>
            <person name="Roalson E.H."/>
            <person name="Mir W."/>
            <person name="McCubbin A.G."/>
            <person name="Shore J.S."/>
        </authorList>
    </citation>
    <scope>NUCLEOTIDE SEQUENCE</scope>
    <source>
        <strain evidence="24">F60SS</strain>
    </source>
</reference>
<dbReference type="GO" id="GO:0005524">
    <property type="term" value="F:ATP binding"/>
    <property type="evidence" value="ECO:0007669"/>
    <property type="project" value="UniProtKB-UniRule"/>
</dbReference>
<dbReference type="InterPro" id="IPR001220">
    <property type="entry name" value="Legume_lectin_dom"/>
</dbReference>
<dbReference type="PROSITE" id="PS50011">
    <property type="entry name" value="PROTEIN_KINASE_DOM"/>
    <property type="match status" value="1"/>
</dbReference>
<dbReference type="InterPro" id="IPR008271">
    <property type="entry name" value="Ser/Thr_kinase_AS"/>
</dbReference>
<dbReference type="FunFam" id="1.10.510.10:FF:000626">
    <property type="entry name" value="probable L-type lectin-domain containing receptor kinase S.5"/>
    <property type="match status" value="1"/>
</dbReference>
<evidence type="ECO:0000259" key="23">
    <source>
        <dbReference type="PROSITE" id="PS50011"/>
    </source>
</evidence>
<evidence type="ECO:0000256" key="2">
    <source>
        <dbReference type="ARBA" id="ARBA00007606"/>
    </source>
</evidence>
<evidence type="ECO:0000313" key="24">
    <source>
        <dbReference type="EMBL" id="KAJ4831070.1"/>
    </source>
</evidence>
<keyword evidence="16 21" id="KW-0472">Membrane</keyword>
<comment type="similarity">
    <text evidence="2">Belongs to the leguminous lectin family.</text>
</comment>
<dbReference type="GO" id="GO:0005886">
    <property type="term" value="C:plasma membrane"/>
    <property type="evidence" value="ECO:0007669"/>
    <property type="project" value="UniProtKB-SubCell"/>
</dbReference>
<evidence type="ECO:0000256" key="19">
    <source>
        <dbReference type="PROSITE-ProRule" id="PRU10141"/>
    </source>
</evidence>
<comment type="subcellular location">
    <subcellularLocation>
        <location evidence="1">Cell membrane</location>
        <topology evidence="1">Single-pass type I membrane protein</topology>
    </subcellularLocation>
</comment>
<dbReference type="PANTHER" id="PTHR27007">
    <property type="match status" value="1"/>
</dbReference>
<keyword evidence="9 21" id="KW-0812">Transmembrane</keyword>
<dbReference type="GO" id="GO:0030246">
    <property type="term" value="F:carbohydrate binding"/>
    <property type="evidence" value="ECO:0007669"/>
    <property type="project" value="UniProtKB-KW"/>
</dbReference>
<comment type="similarity">
    <text evidence="3">In the N-terminal section; belongs to the leguminous lectin family.</text>
</comment>
<evidence type="ECO:0000256" key="15">
    <source>
        <dbReference type="ARBA" id="ARBA00022989"/>
    </source>
</evidence>
<feature type="binding site" evidence="19">
    <location>
        <position position="354"/>
    </location>
    <ligand>
        <name>ATP</name>
        <dbReference type="ChEBI" id="CHEBI:30616"/>
    </ligand>
</feature>
<evidence type="ECO:0000256" key="7">
    <source>
        <dbReference type="ARBA" id="ARBA00022527"/>
    </source>
</evidence>
<evidence type="ECO:0000256" key="14">
    <source>
        <dbReference type="ARBA" id="ARBA00022840"/>
    </source>
</evidence>
<evidence type="ECO:0000256" key="1">
    <source>
        <dbReference type="ARBA" id="ARBA00004251"/>
    </source>
</evidence>
<evidence type="ECO:0000256" key="9">
    <source>
        <dbReference type="ARBA" id="ARBA00022692"/>
    </source>
</evidence>
<evidence type="ECO:0000256" key="21">
    <source>
        <dbReference type="SAM" id="Phobius"/>
    </source>
</evidence>
<feature type="chain" id="PRO_5040213531" description="non-specific serine/threonine protein kinase" evidence="22">
    <location>
        <begin position="19"/>
        <end position="652"/>
    </location>
</feature>
<dbReference type="Gene3D" id="1.10.510.10">
    <property type="entry name" value="Transferase(Phosphotransferase) domain 1"/>
    <property type="match status" value="1"/>
</dbReference>
<evidence type="ECO:0000256" key="8">
    <source>
        <dbReference type="ARBA" id="ARBA00022679"/>
    </source>
</evidence>
<keyword evidence="7" id="KW-0723">Serine/threonine-protein kinase</keyword>
<keyword evidence="17" id="KW-0675">Receptor</keyword>
<evidence type="ECO:0000256" key="13">
    <source>
        <dbReference type="ARBA" id="ARBA00022777"/>
    </source>
</evidence>
<keyword evidence="14 19" id="KW-0067">ATP-binding</keyword>
<dbReference type="Gene3D" id="2.60.120.200">
    <property type="match status" value="1"/>
</dbReference>
<keyword evidence="15 21" id="KW-1133">Transmembrane helix</keyword>
<keyword evidence="8" id="KW-0808">Transferase</keyword>
<dbReference type="InterPro" id="IPR001245">
    <property type="entry name" value="Ser-Thr/Tyr_kinase_cat_dom"/>
</dbReference>
<dbReference type="SMART" id="SM00220">
    <property type="entry name" value="S_TKc"/>
    <property type="match status" value="1"/>
</dbReference>
<organism evidence="24 25">
    <name type="scientific">Turnera subulata</name>
    <dbReference type="NCBI Taxonomy" id="218843"/>
    <lineage>
        <taxon>Eukaryota</taxon>
        <taxon>Viridiplantae</taxon>
        <taxon>Streptophyta</taxon>
        <taxon>Embryophyta</taxon>
        <taxon>Tracheophyta</taxon>
        <taxon>Spermatophyta</taxon>
        <taxon>Magnoliopsida</taxon>
        <taxon>eudicotyledons</taxon>
        <taxon>Gunneridae</taxon>
        <taxon>Pentapetalae</taxon>
        <taxon>rosids</taxon>
        <taxon>fabids</taxon>
        <taxon>Malpighiales</taxon>
        <taxon>Passifloraceae</taxon>
        <taxon>Turnera</taxon>
    </lineage>
</organism>
<name>A0A9Q0FGK2_9ROSI</name>
<feature type="transmembrane region" description="Helical" evidence="21">
    <location>
        <begin position="260"/>
        <end position="283"/>
    </location>
</feature>
<dbReference type="InterPro" id="IPR013320">
    <property type="entry name" value="ConA-like_dom_sf"/>
</dbReference>
<dbReference type="Pfam" id="PF00139">
    <property type="entry name" value="Lectin_legB"/>
    <property type="match status" value="1"/>
</dbReference>
<dbReference type="PROSITE" id="PS00307">
    <property type="entry name" value="LECTIN_LEGUME_BETA"/>
    <property type="match status" value="1"/>
</dbReference>
<dbReference type="Pfam" id="PF07714">
    <property type="entry name" value="PK_Tyr_Ser-Thr"/>
    <property type="match status" value="1"/>
</dbReference>
<gene>
    <name evidence="24" type="ORF">Tsubulata_040775</name>
</gene>
<keyword evidence="12 19" id="KW-0547">Nucleotide-binding</keyword>
<dbReference type="InterPro" id="IPR019825">
    <property type="entry name" value="Lectin_legB_Mn/Ca_BS"/>
</dbReference>
<evidence type="ECO:0000256" key="18">
    <source>
        <dbReference type="ARBA" id="ARBA00023180"/>
    </source>
</evidence>
<evidence type="ECO:0000256" key="10">
    <source>
        <dbReference type="ARBA" id="ARBA00022729"/>
    </source>
</evidence>
<keyword evidence="18" id="KW-0325">Glycoprotein</keyword>
<keyword evidence="25" id="KW-1185">Reference proteome</keyword>
<evidence type="ECO:0000256" key="12">
    <source>
        <dbReference type="ARBA" id="ARBA00022741"/>
    </source>
</evidence>
<feature type="domain" description="Protein kinase" evidence="23">
    <location>
        <begin position="326"/>
        <end position="622"/>
    </location>
</feature>
<dbReference type="EC" id="2.7.11.1" evidence="5"/>
<feature type="region of interest" description="Disordered" evidence="20">
    <location>
        <begin position="626"/>
        <end position="652"/>
    </location>
</feature>
<dbReference type="CDD" id="cd14066">
    <property type="entry name" value="STKc_IRAK"/>
    <property type="match status" value="1"/>
</dbReference>
<evidence type="ECO:0000256" key="22">
    <source>
        <dbReference type="SAM" id="SignalP"/>
    </source>
</evidence>
<dbReference type="Proteomes" id="UP001141552">
    <property type="component" value="Unassembled WGS sequence"/>
</dbReference>
<accession>A0A9Q0FGK2</accession>
<evidence type="ECO:0000256" key="20">
    <source>
        <dbReference type="SAM" id="MobiDB-lite"/>
    </source>
</evidence>
<evidence type="ECO:0000256" key="11">
    <source>
        <dbReference type="ARBA" id="ARBA00022734"/>
    </source>
</evidence>
<dbReference type="CDD" id="cd06899">
    <property type="entry name" value="lectin_legume_LecRK_Arcelin_ConA"/>
    <property type="match status" value="1"/>
</dbReference>
<dbReference type="PROSITE" id="PS00107">
    <property type="entry name" value="PROTEIN_KINASE_ATP"/>
    <property type="match status" value="1"/>
</dbReference>
<dbReference type="GO" id="GO:0004674">
    <property type="term" value="F:protein serine/threonine kinase activity"/>
    <property type="evidence" value="ECO:0007669"/>
    <property type="project" value="UniProtKB-KW"/>
</dbReference>
<protein>
    <recommendedName>
        <fullName evidence="5">non-specific serine/threonine protein kinase</fullName>
        <ecNumber evidence="5">2.7.11.1</ecNumber>
    </recommendedName>
</protein>
<proteinExistence type="inferred from homology"/>
<keyword evidence="13" id="KW-0418">Kinase</keyword>
<dbReference type="SUPFAM" id="SSF56112">
    <property type="entry name" value="Protein kinase-like (PK-like)"/>
    <property type="match status" value="1"/>
</dbReference>
<dbReference type="EMBL" id="JAKUCV010005459">
    <property type="protein sequence ID" value="KAJ4831070.1"/>
    <property type="molecule type" value="Genomic_DNA"/>
</dbReference>
<dbReference type="InterPro" id="IPR050528">
    <property type="entry name" value="L-type_Lectin-RKs"/>
</dbReference>
<evidence type="ECO:0000256" key="16">
    <source>
        <dbReference type="ARBA" id="ARBA00023136"/>
    </source>
</evidence>
<dbReference type="FunFam" id="2.60.120.200:FF:000198">
    <property type="entry name" value="Probable L-type lectin-domain containing receptor kinase S.5"/>
    <property type="match status" value="1"/>
</dbReference>
<dbReference type="OrthoDB" id="1913956at2759"/>
<dbReference type="PROSITE" id="PS00108">
    <property type="entry name" value="PROTEIN_KINASE_ST"/>
    <property type="match status" value="1"/>
</dbReference>
<keyword evidence="6" id="KW-1003">Cell membrane</keyword>
<dbReference type="InterPro" id="IPR000719">
    <property type="entry name" value="Prot_kinase_dom"/>
</dbReference>
<keyword evidence="10 22" id="KW-0732">Signal</keyword>
<dbReference type="InterPro" id="IPR011009">
    <property type="entry name" value="Kinase-like_dom_sf"/>
</dbReference>
<evidence type="ECO:0000256" key="6">
    <source>
        <dbReference type="ARBA" id="ARBA00022475"/>
    </source>
</evidence>
<keyword evidence="11" id="KW-0430">Lectin</keyword>
<reference evidence="24" key="1">
    <citation type="submission" date="2022-02" db="EMBL/GenBank/DDBJ databases">
        <authorList>
            <person name="Henning P.M."/>
            <person name="McCubbin A.G."/>
            <person name="Shore J.S."/>
        </authorList>
    </citation>
    <scope>NUCLEOTIDE SEQUENCE</scope>
    <source>
        <strain evidence="24">F60SS</strain>
        <tissue evidence="24">Leaves</tissue>
    </source>
</reference>
<feature type="signal peptide" evidence="22">
    <location>
        <begin position="1"/>
        <end position="18"/>
    </location>
</feature>
<dbReference type="InterPro" id="IPR017441">
    <property type="entry name" value="Protein_kinase_ATP_BS"/>
</dbReference>
<dbReference type="AlphaFoldDB" id="A0A9Q0FGK2"/>
<evidence type="ECO:0000256" key="3">
    <source>
        <dbReference type="ARBA" id="ARBA00008536"/>
    </source>
</evidence>
<comment type="similarity">
    <text evidence="4">In the C-terminal section; belongs to the protein kinase superfamily. Ser/Thr protein kinase family.</text>
</comment>
<evidence type="ECO:0000313" key="25">
    <source>
        <dbReference type="Proteomes" id="UP001141552"/>
    </source>
</evidence>
<sequence>MSLILAVLLWAALAQVECLHFNFPNFQDENRSQLHMGNTSRIFLGAIQVTPDVMGAPIHNFSGRTVYKKPFRLWSNQGQKTASFNTTFVLNIKNQTSPAGGEGLAFILAANPNYPQDSSGQWLGIVNPSSNGSIQANIVAVEFDTRKSYPDDLDDNHVGLDVNTINSRAQVSLNPIGVYLSIAVDVTVTIRYDGKNLSVFVGQEDLKNSLLFSEPINLSSYLPETVYVGFSGSTGNLTQLNCVRSWEFSGSDIDEEQQLWWVWVVCVVGAALAVLAGCAFYLYRKRKTELEDPEDAYPDIEEAIRGCSRAPRKFGWKELSKATGKFNPKNKLGKGGFGTVYKGMLGNMEVAVKKISKKSTQGKQEFMAEVTTIGYLHHRNLVKLIGWCYEKRELLLVYEYLPNGSLDRFIFYDDKWSPAIQETTTPLSWEKRLAIICGVAQALDYLHNGCEKTVLHRDIKASNIMLDSEFNAKLGDFGLARTILQKEQTHHSTKEIAGTPGYMAPESILTARFTVETDVYAFGVVILEVACARKPGGQTERDNYLSNIVHGLWELYRKGRILEGADPRLKGEFTREEMECVLLLGLACCHPNPNKRPSMKTVLQVLSGEAPPPEVPTERPAFMWPPMPPSFKDWDQSLTGSQLSPFSDFTGR</sequence>
<feature type="compositionally biased region" description="Polar residues" evidence="20">
    <location>
        <begin position="636"/>
        <end position="652"/>
    </location>
</feature>
<dbReference type="FunFam" id="3.30.200.20:FF:000178">
    <property type="entry name" value="serine/threonine-protein kinase PBS1-like"/>
    <property type="match status" value="1"/>
</dbReference>
<dbReference type="SUPFAM" id="SSF49899">
    <property type="entry name" value="Concanavalin A-like lectins/glucanases"/>
    <property type="match status" value="1"/>
</dbReference>
<dbReference type="Gene3D" id="3.30.200.20">
    <property type="entry name" value="Phosphorylase Kinase, domain 1"/>
    <property type="match status" value="1"/>
</dbReference>
<comment type="caution">
    <text evidence="24">The sequence shown here is derived from an EMBL/GenBank/DDBJ whole genome shotgun (WGS) entry which is preliminary data.</text>
</comment>
<evidence type="ECO:0000256" key="4">
    <source>
        <dbReference type="ARBA" id="ARBA00010217"/>
    </source>
</evidence>